<sequence>MLAFREVIEAHDPTRIADTLAEGVVFTSPVGFRPYPGKALTTAILQNVMEVFDDFRYIREIGADGDADRSLVFEASIHGKQLTGCDFLHLDEDGKIDDFMVMVRPLSAAKALAEEMSARFPRIQEQASAR</sequence>
<dbReference type="EMBL" id="JACBZX010000001">
    <property type="protein sequence ID" value="NYG38656.1"/>
    <property type="molecule type" value="Genomic_DNA"/>
</dbReference>
<dbReference type="InterPro" id="IPR037401">
    <property type="entry name" value="SnoaL-like"/>
</dbReference>
<accession>A0A852X6N8</accession>
<dbReference type="Pfam" id="PF12680">
    <property type="entry name" value="SnoaL_2"/>
    <property type="match status" value="1"/>
</dbReference>
<proteinExistence type="predicted"/>
<evidence type="ECO:0000313" key="2">
    <source>
        <dbReference type="EMBL" id="NYG38656.1"/>
    </source>
</evidence>
<protein>
    <recommendedName>
        <fullName evidence="1">SnoaL-like domain-containing protein</fullName>
    </recommendedName>
</protein>
<dbReference type="AlphaFoldDB" id="A0A852X6N8"/>
<feature type="domain" description="SnoaL-like" evidence="1">
    <location>
        <begin position="3"/>
        <end position="96"/>
    </location>
</feature>
<reference evidence="2 3" key="1">
    <citation type="submission" date="2020-07" db="EMBL/GenBank/DDBJ databases">
        <title>Sequencing the genomes of 1000 actinobacteria strains.</title>
        <authorList>
            <person name="Klenk H.-P."/>
        </authorList>
    </citation>
    <scope>NUCLEOTIDE SEQUENCE [LARGE SCALE GENOMIC DNA]</scope>
    <source>
        <strain evidence="2 3">DSM 24723</strain>
    </source>
</reference>
<organism evidence="2 3">
    <name type="scientific">Janibacter alkaliphilus</name>
    <dbReference type="NCBI Taxonomy" id="1069963"/>
    <lineage>
        <taxon>Bacteria</taxon>
        <taxon>Bacillati</taxon>
        <taxon>Actinomycetota</taxon>
        <taxon>Actinomycetes</taxon>
        <taxon>Micrococcales</taxon>
        <taxon>Intrasporangiaceae</taxon>
        <taxon>Janibacter</taxon>
    </lineage>
</organism>
<name>A0A852X6N8_9MICO</name>
<evidence type="ECO:0000259" key="1">
    <source>
        <dbReference type="Pfam" id="PF12680"/>
    </source>
</evidence>
<dbReference type="Proteomes" id="UP000592181">
    <property type="component" value="Unassembled WGS sequence"/>
</dbReference>
<dbReference type="Gene3D" id="3.10.450.50">
    <property type="match status" value="1"/>
</dbReference>
<keyword evidence="3" id="KW-1185">Reference proteome</keyword>
<evidence type="ECO:0000313" key="3">
    <source>
        <dbReference type="Proteomes" id="UP000592181"/>
    </source>
</evidence>
<comment type="caution">
    <text evidence="2">The sequence shown here is derived from an EMBL/GenBank/DDBJ whole genome shotgun (WGS) entry which is preliminary data.</text>
</comment>
<dbReference type="InterPro" id="IPR032710">
    <property type="entry name" value="NTF2-like_dom_sf"/>
</dbReference>
<dbReference type="SUPFAM" id="SSF54427">
    <property type="entry name" value="NTF2-like"/>
    <property type="match status" value="1"/>
</dbReference>
<dbReference type="RefSeq" id="WP_179463814.1">
    <property type="nucleotide sequence ID" value="NZ_JACBZX010000001.1"/>
</dbReference>
<gene>
    <name evidence="2" type="ORF">BJY28_003125</name>
</gene>